<sequence>MIGRLENELKLMQAYDQKLGEYGIRVNCVSPNALATRLTSNFHGESIEVLQKKYQAYARLKGVSLNVNHVADAVLFLACNEFVAGHDLLVDGSFIHP</sequence>
<evidence type="ECO:0000313" key="3">
    <source>
        <dbReference type="Proteomes" id="UP001459277"/>
    </source>
</evidence>
<dbReference type="InterPro" id="IPR002347">
    <property type="entry name" value="SDR_fam"/>
</dbReference>
<proteinExistence type="inferred from homology"/>
<protein>
    <submittedName>
        <fullName evidence="2">Uncharacterized protein</fullName>
    </submittedName>
</protein>
<comment type="caution">
    <text evidence="2">The sequence shown here is derived from an EMBL/GenBank/DDBJ whole genome shotgun (WGS) entry which is preliminary data.</text>
</comment>
<organism evidence="2 3">
    <name type="scientific">Lithocarpus litseifolius</name>
    <dbReference type="NCBI Taxonomy" id="425828"/>
    <lineage>
        <taxon>Eukaryota</taxon>
        <taxon>Viridiplantae</taxon>
        <taxon>Streptophyta</taxon>
        <taxon>Embryophyta</taxon>
        <taxon>Tracheophyta</taxon>
        <taxon>Spermatophyta</taxon>
        <taxon>Magnoliopsida</taxon>
        <taxon>eudicotyledons</taxon>
        <taxon>Gunneridae</taxon>
        <taxon>Pentapetalae</taxon>
        <taxon>rosids</taxon>
        <taxon>fabids</taxon>
        <taxon>Fagales</taxon>
        <taxon>Fagaceae</taxon>
        <taxon>Lithocarpus</taxon>
    </lineage>
</organism>
<evidence type="ECO:0000256" key="1">
    <source>
        <dbReference type="ARBA" id="ARBA00006484"/>
    </source>
</evidence>
<accession>A0AAW2DKZ8</accession>
<reference evidence="2 3" key="1">
    <citation type="submission" date="2024-01" db="EMBL/GenBank/DDBJ databases">
        <title>A telomere-to-telomere, gap-free genome of sweet tea (Lithocarpus litseifolius).</title>
        <authorList>
            <person name="Zhou J."/>
        </authorList>
    </citation>
    <scope>NUCLEOTIDE SEQUENCE [LARGE SCALE GENOMIC DNA]</scope>
    <source>
        <strain evidence="2">Zhou-2022a</strain>
        <tissue evidence="2">Leaf</tissue>
    </source>
</reference>
<comment type="similarity">
    <text evidence="1">Belongs to the short-chain dehydrogenases/reductases (SDR) family.</text>
</comment>
<evidence type="ECO:0000313" key="2">
    <source>
        <dbReference type="EMBL" id="KAL0010348.1"/>
    </source>
</evidence>
<dbReference type="EMBL" id="JAZDWU010000002">
    <property type="protein sequence ID" value="KAL0010348.1"/>
    <property type="molecule type" value="Genomic_DNA"/>
</dbReference>
<dbReference type="PANTHER" id="PTHR42820">
    <property type="entry name" value="SHORT-CHAIN DEHYDROGENASE REDUCTASE"/>
    <property type="match status" value="1"/>
</dbReference>
<dbReference type="PANTHER" id="PTHR42820:SF21">
    <property type="entry name" value="SHORT-CHAIN DEHYDROGENASE REDUCTASE 3B-LIKE"/>
    <property type="match status" value="1"/>
</dbReference>
<dbReference type="Pfam" id="PF13561">
    <property type="entry name" value="adh_short_C2"/>
    <property type="match status" value="1"/>
</dbReference>
<dbReference type="InterPro" id="IPR036291">
    <property type="entry name" value="NAD(P)-bd_dom_sf"/>
</dbReference>
<dbReference type="Gene3D" id="3.40.50.720">
    <property type="entry name" value="NAD(P)-binding Rossmann-like Domain"/>
    <property type="match status" value="1"/>
</dbReference>
<dbReference type="AlphaFoldDB" id="A0AAW2DKZ8"/>
<gene>
    <name evidence="2" type="ORF">SO802_005456</name>
</gene>
<name>A0AAW2DKZ8_9ROSI</name>
<dbReference type="Proteomes" id="UP001459277">
    <property type="component" value="Unassembled WGS sequence"/>
</dbReference>
<dbReference type="SUPFAM" id="SSF51735">
    <property type="entry name" value="NAD(P)-binding Rossmann-fold domains"/>
    <property type="match status" value="1"/>
</dbReference>
<keyword evidence="3" id="KW-1185">Reference proteome</keyword>